<dbReference type="CDD" id="cd16331">
    <property type="entry name" value="YjgA-like"/>
    <property type="match status" value="1"/>
</dbReference>
<dbReference type="EMBL" id="CP038254">
    <property type="protein sequence ID" value="QBR83055.1"/>
    <property type="molecule type" value="Genomic_DNA"/>
</dbReference>
<evidence type="ECO:0000256" key="5">
    <source>
        <dbReference type="HAMAP-Rule" id="MF_00765"/>
    </source>
</evidence>
<keyword evidence="3 5" id="KW-0699">rRNA-binding</keyword>
<keyword evidence="4 5" id="KW-0694">RNA-binding</keyword>
<evidence type="ECO:0000256" key="4">
    <source>
        <dbReference type="ARBA" id="ARBA00022884"/>
    </source>
</evidence>
<evidence type="ECO:0000256" key="1">
    <source>
        <dbReference type="ARBA" id="ARBA00022490"/>
    </source>
</evidence>
<dbReference type="GO" id="GO:0019843">
    <property type="term" value="F:rRNA binding"/>
    <property type="evidence" value="ECO:0007669"/>
    <property type="project" value="UniProtKB-UniRule"/>
</dbReference>
<evidence type="ECO:0000313" key="8">
    <source>
        <dbReference type="Proteomes" id="UP000054761"/>
    </source>
</evidence>
<keyword evidence="8" id="KW-1185">Reference proteome</keyword>
<sequence>MEQSKSKTQKKQEVERLQKLGVDMIKLSDGQLEQLLLPEVLKKAIIDARSIKSHGAKRRQAQLIGKLMRAADSEAIIAAYNELLAEGKAKTAAFHEAERWRERLLTEGSEALTEFIHHHHPDDIQHLRQLVKKAIDEQQKGKNTGASKTLFRYLRLYIQ</sequence>
<evidence type="ECO:0000256" key="2">
    <source>
        <dbReference type="ARBA" id="ARBA00022517"/>
    </source>
</evidence>
<dbReference type="EMBL" id="LNYH01000147">
    <property type="protein sequence ID" value="KTD14954.1"/>
    <property type="molecule type" value="Genomic_DNA"/>
</dbReference>
<accession>A0A0W0V4C8</accession>
<dbReference type="PANTHER" id="PTHR38101">
    <property type="entry name" value="UPF0307 PROTEIN YJGA"/>
    <property type="match status" value="1"/>
</dbReference>
<dbReference type="Pfam" id="PF04751">
    <property type="entry name" value="DarP"/>
    <property type="match status" value="1"/>
</dbReference>
<evidence type="ECO:0000256" key="3">
    <source>
        <dbReference type="ARBA" id="ARBA00022730"/>
    </source>
</evidence>
<dbReference type="Proteomes" id="UP000295517">
    <property type="component" value="Chromosome"/>
</dbReference>
<dbReference type="NCBIfam" id="NF003593">
    <property type="entry name" value="PRK05255.1-1"/>
    <property type="match status" value="1"/>
</dbReference>
<dbReference type="STRING" id="454.Lisr_2299"/>
<dbReference type="Proteomes" id="UP000054761">
    <property type="component" value="Unassembled WGS sequence"/>
</dbReference>
<dbReference type="AlphaFoldDB" id="A0A0W0V4C8"/>
<reference evidence="6 8" key="1">
    <citation type="submission" date="2015-11" db="EMBL/GenBank/DDBJ databases">
        <title>Genomic analysis of 38 Legionella species identifies large and diverse effector repertoires.</title>
        <authorList>
            <person name="Burstein D."/>
            <person name="Amaro F."/>
            <person name="Zusman T."/>
            <person name="Lifshitz Z."/>
            <person name="Cohen O."/>
            <person name="Gilbert J.A."/>
            <person name="Pupko T."/>
            <person name="Shuman H.A."/>
            <person name="Segal G."/>
        </authorList>
    </citation>
    <scope>NUCLEOTIDE SEQUENCE [LARGE SCALE GENOMIC DNA]</scope>
    <source>
        <strain evidence="6 8">Bercovier 4</strain>
    </source>
</reference>
<dbReference type="GO" id="GO:0043022">
    <property type="term" value="F:ribosome binding"/>
    <property type="evidence" value="ECO:0007669"/>
    <property type="project" value="UniProtKB-UniRule"/>
</dbReference>
<dbReference type="HAMAP" id="MF_00765">
    <property type="entry name" value="DarP"/>
    <property type="match status" value="1"/>
</dbReference>
<comment type="similarity">
    <text evidence="5">Belongs to the DarP family.</text>
</comment>
<dbReference type="InterPro" id="IPR023153">
    <property type="entry name" value="DarP_sf"/>
</dbReference>
<dbReference type="OrthoDB" id="5293604at2"/>
<dbReference type="PIRSF" id="PIRSF016183">
    <property type="entry name" value="UCP016183"/>
    <property type="match status" value="1"/>
</dbReference>
<name>A0A0W0V4C8_9GAMM</name>
<keyword evidence="1 5" id="KW-0963">Cytoplasm</keyword>
<organism evidence="6 8">
    <name type="scientific">Legionella israelensis</name>
    <dbReference type="NCBI Taxonomy" id="454"/>
    <lineage>
        <taxon>Bacteria</taxon>
        <taxon>Pseudomonadati</taxon>
        <taxon>Pseudomonadota</taxon>
        <taxon>Gammaproteobacteria</taxon>
        <taxon>Legionellales</taxon>
        <taxon>Legionellaceae</taxon>
        <taxon>Legionella</taxon>
    </lineage>
</organism>
<dbReference type="Gene3D" id="1.10.60.30">
    <property type="entry name" value="PSPTO4464-like domains"/>
    <property type="match status" value="2"/>
</dbReference>
<reference evidence="7 9" key="2">
    <citation type="submission" date="2019-03" db="EMBL/GenBank/DDBJ databases">
        <title>Diverse conjugative elements silence natural transformation in Legionella species.</title>
        <authorList>
            <person name="Durieux I."/>
            <person name="Ginevra C."/>
            <person name="Attaiech L."/>
            <person name="Picq K."/>
            <person name="Juan P.A."/>
            <person name="Jarraud S."/>
            <person name="Charpentier X."/>
        </authorList>
    </citation>
    <scope>NUCLEOTIDE SEQUENCE [LARGE SCALE GENOMIC DNA]</scope>
    <source>
        <strain evidence="7 9">HL-0427-4011</strain>
    </source>
</reference>
<evidence type="ECO:0000313" key="6">
    <source>
        <dbReference type="EMBL" id="KTD14954.1"/>
    </source>
</evidence>
<evidence type="ECO:0000313" key="9">
    <source>
        <dbReference type="Proteomes" id="UP000295517"/>
    </source>
</evidence>
<dbReference type="GO" id="GO:1902626">
    <property type="term" value="P:assembly of large subunit precursor of preribosome"/>
    <property type="evidence" value="ECO:0007669"/>
    <property type="project" value="UniProtKB-UniRule"/>
</dbReference>
<comment type="function">
    <text evidence="5">Member of a network of 50S ribosomal subunit biogenesis factors which assembles along the 30S-50S interface, preventing incorrect 23S rRNA structures from forming. Promotes peptidyl transferase center (PTC) maturation.</text>
</comment>
<dbReference type="InterPro" id="IPR006839">
    <property type="entry name" value="DarP"/>
</dbReference>
<dbReference type="PATRIC" id="fig|454.4.peg.2516"/>
<gene>
    <name evidence="5" type="primary">darP</name>
    <name evidence="7" type="ORF">E3983_00995</name>
    <name evidence="6" type="ORF">Lisr_2299</name>
</gene>
<evidence type="ECO:0000313" key="7">
    <source>
        <dbReference type="EMBL" id="QBR83055.1"/>
    </source>
</evidence>
<dbReference type="GO" id="GO:0005829">
    <property type="term" value="C:cytosol"/>
    <property type="evidence" value="ECO:0007669"/>
    <property type="project" value="TreeGrafter"/>
</dbReference>
<dbReference type="PANTHER" id="PTHR38101:SF1">
    <property type="entry name" value="UPF0307 PROTEIN YJGA"/>
    <property type="match status" value="1"/>
</dbReference>
<keyword evidence="2 5" id="KW-0690">Ribosome biogenesis</keyword>
<protein>
    <recommendedName>
        <fullName evidence="5">Dual-action ribosomal maturation protein DarP</fullName>
    </recommendedName>
    <alternativeName>
        <fullName evidence="5">Large ribosomal subunit assembly factor DarP</fullName>
    </alternativeName>
</protein>
<comment type="subcellular location">
    <subcellularLocation>
        <location evidence="5">Cytoplasm</location>
    </subcellularLocation>
    <text evidence="5">Associates with late stage pre-50S ribosomal subunits.</text>
</comment>
<proteinExistence type="inferred from homology"/>
<dbReference type="SUPFAM" id="SSF158710">
    <property type="entry name" value="PSPTO4464-like"/>
    <property type="match status" value="1"/>
</dbReference>
<dbReference type="RefSeq" id="WP_058502592.1">
    <property type="nucleotide sequence ID" value="NZ_CAAAJA010000034.1"/>
</dbReference>